<dbReference type="AlphaFoldDB" id="A0A7S0WP73"/>
<dbReference type="PIRSF" id="PIRSF000303">
    <property type="entry name" value="Glutathion_perox"/>
    <property type="match status" value="1"/>
</dbReference>
<dbReference type="PANTHER" id="PTHR11592:SF78">
    <property type="entry name" value="GLUTATHIONE PEROXIDASE"/>
    <property type="match status" value="1"/>
</dbReference>
<proteinExistence type="inferred from homology"/>
<dbReference type="Pfam" id="PF00255">
    <property type="entry name" value="GSHPx"/>
    <property type="match status" value="1"/>
</dbReference>
<reference evidence="5" key="1">
    <citation type="submission" date="2021-01" db="EMBL/GenBank/DDBJ databases">
        <authorList>
            <person name="Corre E."/>
            <person name="Pelletier E."/>
            <person name="Niang G."/>
            <person name="Scheremetjew M."/>
            <person name="Finn R."/>
            <person name="Kale V."/>
            <person name="Holt S."/>
            <person name="Cochrane G."/>
            <person name="Meng A."/>
            <person name="Brown T."/>
            <person name="Cohen L."/>
        </authorList>
    </citation>
    <scope>NUCLEOTIDE SEQUENCE</scope>
    <source>
        <strain evidence="5">CCMP722</strain>
    </source>
</reference>
<dbReference type="InterPro" id="IPR029760">
    <property type="entry name" value="GPX_CS"/>
</dbReference>
<dbReference type="PRINTS" id="PR01011">
    <property type="entry name" value="GLUTPROXDASE"/>
</dbReference>
<evidence type="ECO:0000313" key="5">
    <source>
        <dbReference type="EMBL" id="CAD8675884.1"/>
    </source>
</evidence>
<comment type="similarity">
    <text evidence="1 4">Belongs to the glutathione peroxidase family.</text>
</comment>
<dbReference type="GO" id="GO:0006979">
    <property type="term" value="P:response to oxidative stress"/>
    <property type="evidence" value="ECO:0007669"/>
    <property type="project" value="InterPro"/>
</dbReference>
<protein>
    <recommendedName>
        <fullName evidence="4">Glutathione peroxidase</fullName>
    </recommendedName>
</protein>
<dbReference type="InterPro" id="IPR000889">
    <property type="entry name" value="Glutathione_peroxidase"/>
</dbReference>
<dbReference type="PROSITE" id="PS51355">
    <property type="entry name" value="GLUTATHIONE_PEROXID_3"/>
    <property type="match status" value="1"/>
</dbReference>
<evidence type="ECO:0000256" key="2">
    <source>
        <dbReference type="ARBA" id="ARBA00022559"/>
    </source>
</evidence>
<dbReference type="InterPro" id="IPR036249">
    <property type="entry name" value="Thioredoxin-like_sf"/>
</dbReference>
<dbReference type="PANTHER" id="PTHR11592">
    <property type="entry name" value="GLUTATHIONE PEROXIDASE"/>
    <property type="match status" value="1"/>
</dbReference>
<name>A0A7S0WP73_9CHLO</name>
<accession>A0A7S0WP73</accession>
<keyword evidence="2 4" id="KW-0575">Peroxidase</keyword>
<gene>
    <name evidence="5" type="ORF">POBO1169_LOCUS12895</name>
</gene>
<dbReference type="Gene3D" id="3.40.30.10">
    <property type="entry name" value="Glutaredoxin"/>
    <property type="match status" value="1"/>
</dbReference>
<dbReference type="EMBL" id="HBFA01025416">
    <property type="protein sequence ID" value="CAD8675884.1"/>
    <property type="molecule type" value="Transcribed_RNA"/>
</dbReference>
<evidence type="ECO:0000256" key="4">
    <source>
        <dbReference type="RuleBase" id="RU000499"/>
    </source>
</evidence>
<dbReference type="GO" id="GO:0004601">
    <property type="term" value="F:peroxidase activity"/>
    <property type="evidence" value="ECO:0007669"/>
    <property type="project" value="UniProtKB-KW"/>
</dbReference>
<dbReference type="PROSITE" id="PS00763">
    <property type="entry name" value="GLUTATHIONE_PEROXID_2"/>
    <property type="match status" value="1"/>
</dbReference>
<dbReference type="CDD" id="cd00340">
    <property type="entry name" value="GSH_Peroxidase"/>
    <property type="match status" value="1"/>
</dbReference>
<keyword evidence="3 4" id="KW-0560">Oxidoreductase</keyword>
<sequence>MYRQYKSKGFTVLAFPCNQFKNQEPGTNAEIKAFAKKKYGVTFPMMSKVDVNGPTAHPIWQFLKDAKPVVVSAAKERDLISDGAAAITWNFNKFLVDGSGRPIKRYPPAMDKDIYSHIEKDVKGLLGMARSSKYE</sequence>
<evidence type="ECO:0000256" key="3">
    <source>
        <dbReference type="ARBA" id="ARBA00023002"/>
    </source>
</evidence>
<dbReference type="SUPFAM" id="SSF52833">
    <property type="entry name" value="Thioredoxin-like"/>
    <property type="match status" value="1"/>
</dbReference>
<evidence type="ECO:0000256" key="1">
    <source>
        <dbReference type="ARBA" id="ARBA00006926"/>
    </source>
</evidence>
<organism evidence="5">
    <name type="scientific">Pyramimonas obovata</name>
    <dbReference type="NCBI Taxonomy" id="1411642"/>
    <lineage>
        <taxon>Eukaryota</taxon>
        <taxon>Viridiplantae</taxon>
        <taxon>Chlorophyta</taxon>
        <taxon>Pyramimonadophyceae</taxon>
        <taxon>Pyramimonadales</taxon>
        <taxon>Pyramimonadaceae</taxon>
        <taxon>Pyramimonas</taxon>
        <taxon>Pyramimonas incertae sedis</taxon>
    </lineage>
</organism>